<organism evidence="2 3">
    <name type="scientific">Luteimonas terrae</name>
    <dbReference type="NCBI Taxonomy" id="1530191"/>
    <lineage>
        <taxon>Bacteria</taxon>
        <taxon>Pseudomonadati</taxon>
        <taxon>Pseudomonadota</taxon>
        <taxon>Gammaproteobacteria</taxon>
        <taxon>Lysobacterales</taxon>
        <taxon>Lysobacteraceae</taxon>
        <taxon>Luteimonas</taxon>
    </lineage>
</organism>
<dbReference type="InterPro" id="IPR038706">
    <property type="entry name" value="Type_VI_SciN-like_sf"/>
</dbReference>
<dbReference type="InterPro" id="IPR017734">
    <property type="entry name" value="T6SS_SciN"/>
</dbReference>
<dbReference type="Pfam" id="PF12790">
    <property type="entry name" value="T6SS-SciN"/>
    <property type="match status" value="1"/>
</dbReference>
<evidence type="ECO:0000313" key="2">
    <source>
        <dbReference type="EMBL" id="MDR7192644.1"/>
    </source>
</evidence>
<proteinExistence type="predicted"/>
<protein>
    <submittedName>
        <fullName evidence="2">Type VI secretion system protein VasD</fullName>
    </submittedName>
</protein>
<keyword evidence="3" id="KW-1185">Reference proteome</keyword>
<feature type="signal peptide" evidence="1">
    <location>
        <begin position="1"/>
        <end position="26"/>
    </location>
</feature>
<dbReference type="NCBIfam" id="TIGR03352">
    <property type="entry name" value="VI_chp_3"/>
    <property type="match status" value="1"/>
</dbReference>
<dbReference type="RefSeq" id="WP_310233858.1">
    <property type="nucleotide sequence ID" value="NZ_JAVDWO010000004.1"/>
</dbReference>
<sequence length="204" mass="21642">MNTKKIRIFRTLRACAVMLAALLAAACASSPEKPGILKRTMQSIGLQDAQQAGNREIDLHLHAGDNLNAGAGVRPNAVVIQVYHLRGTQRFEQARFDTFLDQSLVTQALGDDLIASDEIVLAPGTRQTQVEGVSADTVAIGVVALFQAPASNRWKLAFDARHIEPAQKGITIGVHACAVTTASAALMTRLASDASSLVSVRCGK</sequence>
<dbReference type="PANTHER" id="PTHR37625:SF4">
    <property type="entry name" value="OUTER MEMBRANE LIPOPROTEIN"/>
    <property type="match status" value="1"/>
</dbReference>
<dbReference type="Proteomes" id="UP001256588">
    <property type="component" value="Unassembled WGS sequence"/>
</dbReference>
<name>A0ABU1XV62_9GAMM</name>
<dbReference type="EMBL" id="JAVDWO010000004">
    <property type="protein sequence ID" value="MDR7192644.1"/>
    <property type="molecule type" value="Genomic_DNA"/>
</dbReference>
<evidence type="ECO:0000313" key="3">
    <source>
        <dbReference type="Proteomes" id="UP001256588"/>
    </source>
</evidence>
<dbReference type="PROSITE" id="PS51257">
    <property type="entry name" value="PROKAR_LIPOPROTEIN"/>
    <property type="match status" value="1"/>
</dbReference>
<accession>A0ABU1XV62</accession>
<dbReference type="Gene3D" id="2.60.40.4150">
    <property type="entry name" value="Type VI secretion system, lipoprotein SciN"/>
    <property type="match status" value="1"/>
</dbReference>
<dbReference type="PANTHER" id="PTHR37625">
    <property type="entry name" value="OUTER MEMBRANE LIPOPROTEIN-RELATED"/>
    <property type="match status" value="1"/>
</dbReference>
<evidence type="ECO:0000256" key="1">
    <source>
        <dbReference type="SAM" id="SignalP"/>
    </source>
</evidence>
<feature type="chain" id="PRO_5047100742" evidence="1">
    <location>
        <begin position="27"/>
        <end position="204"/>
    </location>
</feature>
<keyword evidence="1" id="KW-0732">Signal</keyword>
<comment type="caution">
    <text evidence="2">The sequence shown here is derived from an EMBL/GenBank/DDBJ whole genome shotgun (WGS) entry which is preliminary data.</text>
</comment>
<reference evidence="2 3" key="1">
    <citation type="submission" date="2023-07" db="EMBL/GenBank/DDBJ databases">
        <title>Sorghum-associated microbial communities from plants grown in Nebraska, USA.</title>
        <authorList>
            <person name="Schachtman D."/>
        </authorList>
    </citation>
    <scope>NUCLEOTIDE SEQUENCE [LARGE SCALE GENOMIC DNA]</scope>
    <source>
        <strain evidence="2 3">4099</strain>
    </source>
</reference>
<gene>
    <name evidence="2" type="ORF">J2W68_001358</name>
</gene>